<dbReference type="AlphaFoldDB" id="A0A3D9L461"/>
<sequence length="29" mass="3578">MHYINIGVRIMLHDHINKLQFKNIRFNVL</sequence>
<proteinExistence type="predicted"/>
<reference evidence="1 2" key="1">
    <citation type="submission" date="2018-07" db="EMBL/GenBank/DDBJ databases">
        <title>Genomic Encyclopedia of Type Strains, Phase IV (KMG-IV): sequencing the most valuable type-strain genomes for metagenomic binning, comparative biology and taxonomic classification.</title>
        <authorList>
            <person name="Goeker M."/>
        </authorList>
    </citation>
    <scope>NUCLEOTIDE SEQUENCE [LARGE SCALE GENOMIC DNA]</scope>
    <source>
        <strain evidence="1 2">DSM 4134</strain>
    </source>
</reference>
<gene>
    <name evidence="1" type="ORF">C7460_11031</name>
</gene>
<accession>A0A3D9L461</accession>
<name>A0A3D9L461_MARFU</name>
<evidence type="ECO:0000313" key="2">
    <source>
        <dbReference type="Proteomes" id="UP000256779"/>
    </source>
</evidence>
<comment type="caution">
    <text evidence="1">The sequence shown here is derived from an EMBL/GenBank/DDBJ whole genome shotgun (WGS) entry which is preliminary data.</text>
</comment>
<keyword evidence="2" id="KW-1185">Reference proteome</keyword>
<organism evidence="1 2">
    <name type="scientific">Marinoscillum furvescens DSM 4134</name>
    <dbReference type="NCBI Taxonomy" id="1122208"/>
    <lineage>
        <taxon>Bacteria</taxon>
        <taxon>Pseudomonadati</taxon>
        <taxon>Bacteroidota</taxon>
        <taxon>Cytophagia</taxon>
        <taxon>Cytophagales</taxon>
        <taxon>Reichenbachiellaceae</taxon>
        <taxon>Marinoscillum</taxon>
    </lineage>
</organism>
<protein>
    <submittedName>
        <fullName evidence="1">Uncharacterized protein</fullName>
    </submittedName>
</protein>
<evidence type="ECO:0000313" key="1">
    <source>
        <dbReference type="EMBL" id="RED98361.1"/>
    </source>
</evidence>
<dbReference type="EMBL" id="QREG01000010">
    <property type="protein sequence ID" value="RED98361.1"/>
    <property type="molecule type" value="Genomic_DNA"/>
</dbReference>
<dbReference type="Proteomes" id="UP000256779">
    <property type="component" value="Unassembled WGS sequence"/>
</dbReference>